<dbReference type="KEGG" id="tpf:TPHA_0D03610"/>
<dbReference type="Proteomes" id="UP000005666">
    <property type="component" value="Chromosome 4"/>
</dbReference>
<evidence type="ECO:0000313" key="7">
    <source>
        <dbReference type="Proteomes" id="UP000005666"/>
    </source>
</evidence>
<evidence type="ECO:0000256" key="1">
    <source>
        <dbReference type="ARBA" id="ARBA00008760"/>
    </source>
</evidence>
<dbReference type="InterPro" id="IPR034704">
    <property type="entry name" value="Ribosomal_bL28/bL31-like_sf"/>
</dbReference>
<dbReference type="GeneID" id="11531012"/>
<dbReference type="GO" id="GO:0005762">
    <property type="term" value="C:mitochondrial large ribosomal subunit"/>
    <property type="evidence" value="ECO:0007669"/>
    <property type="project" value="EnsemblFungi"/>
</dbReference>
<dbReference type="InterPro" id="IPR037147">
    <property type="entry name" value="Ribosomal_bL28_sf"/>
</dbReference>
<dbReference type="PANTHER" id="PTHR13528:SF2">
    <property type="entry name" value="LARGE RIBOSOMAL SUBUNIT PROTEIN BL28M"/>
    <property type="match status" value="1"/>
</dbReference>
<evidence type="ECO:0000256" key="5">
    <source>
        <dbReference type="ARBA" id="ARBA00037226"/>
    </source>
</evidence>
<keyword evidence="7" id="KW-1185">Reference proteome</keyword>
<dbReference type="HOGENOM" id="CLU_090033_0_0_1"/>
<sequence length="258" mass="29546">MSVNNCPLTVKRHFSSSLIILREWKLVETRRIAKQPDFQIGGEKPLYIPKKRKVFPDYKYGESNLFKQSNQGLFGGSFIQFGNNISESKIKTRRTWLPNIIKKSLWSETLNKPITLKLTAKVLKTITKEGGIDNYLLKDKAARIKELGPTGWKLRYSILSAKDKQLNPPHKDAKTVTTNSGEVKKIYYDVEVNGKPFKITVGRRQLLSLLFAKEQLNKKCDGIVYSHKEFIEESQKSTISDILSKLDKYGYDLSTISL</sequence>
<dbReference type="eggNOG" id="KOG3278">
    <property type="taxonomic scope" value="Eukaryota"/>
</dbReference>
<evidence type="ECO:0000256" key="4">
    <source>
        <dbReference type="ARBA" id="ARBA00035269"/>
    </source>
</evidence>
<dbReference type="InterPro" id="IPR026569">
    <property type="entry name" value="Ribosomal_bL28"/>
</dbReference>
<dbReference type="STRING" id="1071381.G8BT25"/>
<dbReference type="GO" id="GO:0003735">
    <property type="term" value="F:structural constituent of ribosome"/>
    <property type="evidence" value="ECO:0007669"/>
    <property type="project" value="EnsemblFungi"/>
</dbReference>
<dbReference type="RefSeq" id="XP_003685430.1">
    <property type="nucleotide sequence ID" value="XM_003685382.1"/>
</dbReference>
<accession>G8BT25</accession>
<comment type="function">
    <text evidence="5">Component of the mitochondrial ribosome (mitoribosome), a dedicated translation machinery responsible for the synthesis of mitochondrial genome-encoded proteins, including at least some of the essential transmembrane subunits of the mitochondrial respiratory chain. The mitoribosomes are attached to the mitochondrial inner membrane and translation products are cotranslationally integrated into the membrane.</text>
</comment>
<evidence type="ECO:0000313" key="6">
    <source>
        <dbReference type="EMBL" id="CCE62996.1"/>
    </source>
</evidence>
<comment type="similarity">
    <text evidence="1">Belongs to the bacterial ribosomal protein bL28 family.</text>
</comment>
<reference evidence="6 7" key="1">
    <citation type="journal article" date="2011" name="Proc. Natl. Acad. Sci. U.S.A.">
        <title>Evolutionary erosion of yeast sex chromosomes by mating-type switching accidents.</title>
        <authorList>
            <person name="Gordon J.L."/>
            <person name="Armisen D."/>
            <person name="Proux-Wera E."/>
            <person name="Oheigeartaigh S.S."/>
            <person name="Byrne K.P."/>
            <person name="Wolfe K.H."/>
        </authorList>
    </citation>
    <scope>NUCLEOTIDE SEQUENCE [LARGE SCALE GENOMIC DNA]</scope>
    <source>
        <strain evidence="7">ATCC 24235 / CBS 4417 / NBRC 1672 / NRRL Y-8282 / UCD 70-5</strain>
    </source>
</reference>
<organism evidence="6 7">
    <name type="scientific">Tetrapisispora phaffii (strain ATCC 24235 / CBS 4417 / NBRC 1672 / NRRL Y-8282 / UCD 70-5)</name>
    <name type="common">Yeast</name>
    <name type="synonym">Fabospora phaffii</name>
    <dbReference type="NCBI Taxonomy" id="1071381"/>
    <lineage>
        <taxon>Eukaryota</taxon>
        <taxon>Fungi</taxon>
        <taxon>Dikarya</taxon>
        <taxon>Ascomycota</taxon>
        <taxon>Saccharomycotina</taxon>
        <taxon>Saccharomycetes</taxon>
        <taxon>Saccharomycetales</taxon>
        <taxon>Saccharomycetaceae</taxon>
        <taxon>Tetrapisispora</taxon>
    </lineage>
</organism>
<protein>
    <recommendedName>
        <fullName evidence="4">Large ribosomal subunit protein bL28m</fullName>
    </recommendedName>
</protein>
<evidence type="ECO:0000256" key="3">
    <source>
        <dbReference type="ARBA" id="ARBA00023274"/>
    </source>
</evidence>
<dbReference type="Gene3D" id="2.30.170.40">
    <property type="entry name" value="Ribosomal protein L28/L24"/>
    <property type="match status" value="1"/>
</dbReference>
<dbReference type="Pfam" id="PF00830">
    <property type="entry name" value="Ribosomal_L28"/>
    <property type="match status" value="1"/>
</dbReference>
<keyword evidence="2" id="KW-0689">Ribosomal protein</keyword>
<dbReference type="FunFam" id="2.30.170.40:FF:000003">
    <property type="entry name" value="54S ribosomal protein L24"/>
    <property type="match status" value="1"/>
</dbReference>
<dbReference type="EMBL" id="HE612859">
    <property type="protein sequence ID" value="CCE62996.1"/>
    <property type="molecule type" value="Genomic_DNA"/>
</dbReference>
<dbReference type="SUPFAM" id="SSF143800">
    <property type="entry name" value="L28p-like"/>
    <property type="match status" value="1"/>
</dbReference>
<name>G8BT25_TETPH</name>
<dbReference type="PANTHER" id="PTHR13528">
    <property type="entry name" value="39S RIBOSOMAL PROTEIN L28, MITOCHONDRIAL"/>
    <property type="match status" value="1"/>
</dbReference>
<keyword evidence="3" id="KW-0687">Ribonucleoprotein</keyword>
<dbReference type="OrthoDB" id="361870at2759"/>
<dbReference type="AlphaFoldDB" id="G8BT25"/>
<proteinExistence type="inferred from homology"/>
<gene>
    <name evidence="6" type="primary">TPHA0D03610</name>
    <name evidence="6" type="ordered locus">TPHA_0D03610</name>
</gene>
<evidence type="ECO:0000256" key="2">
    <source>
        <dbReference type="ARBA" id="ARBA00022980"/>
    </source>
</evidence>
<dbReference type="OMA" id="VQRDSYY"/>
<dbReference type="HAMAP" id="MF_00373">
    <property type="entry name" value="Ribosomal_bL28"/>
    <property type="match status" value="1"/>
</dbReference>